<reference evidence="2 3" key="1">
    <citation type="submission" date="2018-06" db="EMBL/GenBank/DDBJ databases">
        <title>Spirosoma sp. HMF3257 Genome sequencing and assembly.</title>
        <authorList>
            <person name="Kang H."/>
            <person name="Cha I."/>
            <person name="Kim H."/>
            <person name="Kang J."/>
            <person name="Joh K."/>
        </authorList>
    </citation>
    <scope>NUCLEOTIDE SEQUENCE [LARGE SCALE GENOMIC DNA]</scope>
    <source>
        <strain evidence="2 3">HMF3257</strain>
    </source>
</reference>
<dbReference type="RefSeq" id="WP_111343912.1">
    <property type="nucleotide sequence ID" value="NZ_QLII01000001.1"/>
</dbReference>
<sequence length="310" mass="33968">MKNRFKSWPVLFSVVLSPWLLACDDEIKLNTSGSSPVLNVDAWVNNKSEPQTIKLTWTQDYFENSKLPPGVSGAKVSIQDDSGTVFYFSEKTSSGSGFYTWQPGNGQVLGSPGRTYQLIVEYKGETFLSSCKVGRVPKIDSLSYKYEEGQGFIQDEYRAEFWATDPVGSGDTYWIKTFKNGTFMNKASELNIAYDAGISAGSGFDGVTFVSPIRSKINPNEEDSDGRRKAPIVYGDSLYVEIHSISLAAFNYFNEVIDQTDKNGGLAELFNSTPIANVSSNLVNKNPNGSGVVGFFNVAMVSGKGKKLSN</sequence>
<dbReference type="Proteomes" id="UP000249016">
    <property type="component" value="Unassembled WGS sequence"/>
</dbReference>
<dbReference type="EMBL" id="QLII01000001">
    <property type="protein sequence ID" value="RAI75461.1"/>
    <property type="molecule type" value="Genomic_DNA"/>
</dbReference>
<dbReference type="PROSITE" id="PS51257">
    <property type="entry name" value="PROKAR_LIPOPROTEIN"/>
    <property type="match status" value="1"/>
</dbReference>
<comment type="caution">
    <text evidence="2">The sequence shown here is derived from an EMBL/GenBank/DDBJ whole genome shotgun (WGS) entry which is preliminary data.</text>
</comment>
<dbReference type="OrthoDB" id="1117670at2"/>
<gene>
    <name evidence="2" type="ORF">HMF3257_17140</name>
</gene>
<dbReference type="InterPro" id="IPR025345">
    <property type="entry name" value="DUF4249"/>
</dbReference>
<feature type="chain" id="PRO_5016355674" description="DUF4249 domain-containing protein" evidence="1">
    <location>
        <begin position="23"/>
        <end position="310"/>
    </location>
</feature>
<dbReference type="Pfam" id="PF14054">
    <property type="entry name" value="DUF4249"/>
    <property type="match status" value="1"/>
</dbReference>
<evidence type="ECO:0000313" key="3">
    <source>
        <dbReference type="Proteomes" id="UP000249016"/>
    </source>
</evidence>
<accession>A0A327NJ87</accession>
<evidence type="ECO:0000313" key="2">
    <source>
        <dbReference type="EMBL" id="RAI75461.1"/>
    </source>
</evidence>
<dbReference type="AlphaFoldDB" id="A0A327NJ87"/>
<name>A0A327NJ87_9BACT</name>
<protein>
    <recommendedName>
        <fullName evidence="4">DUF4249 domain-containing protein</fullName>
    </recommendedName>
</protein>
<keyword evidence="3" id="KW-1185">Reference proteome</keyword>
<keyword evidence="1" id="KW-0732">Signal</keyword>
<evidence type="ECO:0008006" key="4">
    <source>
        <dbReference type="Google" id="ProtNLM"/>
    </source>
</evidence>
<feature type="signal peptide" evidence="1">
    <location>
        <begin position="1"/>
        <end position="22"/>
    </location>
</feature>
<evidence type="ECO:0000256" key="1">
    <source>
        <dbReference type="SAM" id="SignalP"/>
    </source>
</evidence>
<organism evidence="2 3">
    <name type="scientific">Spirosoma telluris</name>
    <dbReference type="NCBI Taxonomy" id="2183553"/>
    <lineage>
        <taxon>Bacteria</taxon>
        <taxon>Pseudomonadati</taxon>
        <taxon>Bacteroidota</taxon>
        <taxon>Cytophagia</taxon>
        <taxon>Cytophagales</taxon>
        <taxon>Cytophagaceae</taxon>
        <taxon>Spirosoma</taxon>
    </lineage>
</organism>
<proteinExistence type="predicted"/>